<dbReference type="GeneID" id="87873123"/>
<comment type="caution">
    <text evidence="1">The sequence shown here is derived from an EMBL/GenBank/DDBJ whole genome shotgun (WGS) entry which is preliminary data.</text>
</comment>
<feature type="non-terminal residue" evidence="1">
    <location>
        <position position="1"/>
    </location>
</feature>
<sequence>HHVHFDARDNGGGISVAKEKVAFSFCYSNRVLLGAKFSYLGLPRRVIFCILAYYRQIRRAFLACVGWAYGLRPLVWIFHVTFRAHDNGRASSKSIGVSIKIVKL</sequence>
<dbReference type="EMBL" id="JAULSX010000008">
    <property type="protein sequence ID" value="KAK3486483.1"/>
    <property type="molecule type" value="Genomic_DNA"/>
</dbReference>
<organism evidence="1 2">
    <name type="scientific">Neurospora hispaniola</name>
    <dbReference type="NCBI Taxonomy" id="588809"/>
    <lineage>
        <taxon>Eukaryota</taxon>
        <taxon>Fungi</taxon>
        <taxon>Dikarya</taxon>
        <taxon>Ascomycota</taxon>
        <taxon>Pezizomycotina</taxon>
        <taxon>Sordariomycetes</taxon>
        <taxon>Sordariomycetidae</taxon>
        <taxon>Sordariales</taxon>
        <taxon>Sordariaceae</taxon>
        <taxon>Neurospora</taxon>
    </lineage>
</organism>
<protein>
    <submittedName>
        <fullName evidence="1">Uncharacterized protein</fullName>
    </submittedName>
</protein>
<evidence type="ECO:0000313" key="2">
    <source>
        <dbReference type="Proteomes" id="UP001285908"/>
    </source>
</evidence>
<evidence type="ECO:0000313" key="1">
    <source>
        <dbReference type="EMBL" id="KAK3486483.1"/>
    </source>
</evidence>
<gene>
    <name evidence="1" type="ORF">B0T23DRAFT_325317</name>
</gene>
<keyword evidence="2" id="KW-1185">Reference proteome</keyword>
<accession>A0AAJ0MMX2</accession>
<reference evidence="1 2" key="1">
    <citation type="journal article" date="2023" name="Mol. Phylogenet. Evol.">
        <title>Genome-scale phylogeny and comparative genomics of the fungal order Sordariales.</title>
        <authorList>
            <person name="Hensen N."/>
            <person name="Bonometti L."/>
            <person name="Westerberg I."/>
            <person name="Brannstrom I.O."/>
            <person name="Guillou S."/>
            <person name="Cros-Aarteil S."/>
            <person name="Calhoun S."/>
            <person name="Haridas S."/>
            <person name="Kuo A."/>
            <person name="Mondo S."/>
            <person name="Pangilinan J."/>
            <person name="Riley R."/>
            <person name="LaButti K."/>
            <person name="Andreopoulos B."/>
            <person name="Lipzen A."/>
            <person name="Chen C."/>
            <person name="Yan M."/>
            <person name="Daum C."/>
            <person name="Ng V."/>
            <person name="Clum A."/>
            <person name="Steindorff A."/>
            <person name="Ohm R.A."/>
            <person name="Martin F."/>
            <person name="Silar P."/>
            <person name="Natvig D.O."/>
            <person name="Lalanne C."/>
            <person name="Gautier V."/>
            <person name="Ament-Velasquez S.L."/>
            <person name="Kruys A."/>
            <person name="Hutchinson M.I."/>
            <person name="Powell A.J."/>
            <person name="Barry K."/>
            <person name="Miller A.N."/>
            <person name="Grigoriev I.V."/>
            <person name="Debuchy R."/>
            <person name="Gladieux P."/>
            <person name="Hiltunen Thoren M."/>
            <person name="Johannesson H."/>
        </authorList>
    </citation>
    <scope>NUCLEOTIDE SEQUENCE [LARGE SCALE GENOMIC DNA]</scope>
    <source>
        <strain evidence="1 2">FGSC 10403</strain>
    </source>
</reference>
<name>A0AAJ0MMX2_9PEZI</name>
<proteinExistence type="predicted"/>
<dbReference type="AlphaFoldDB" id="A0AAJ0MMX2"/>
<dbReference type="Proteomes" id="UP001285908">
    <property type="component" value="Unassembled WGS sequence"/>
</dbReference>
<dbReference type="RefSeq" id="XP_062689040.1">
    <property type="nucleotide sequence ID" value="XM_062835501.1"/>
</dbReference>